<evidence type="ECO:0000256" key="3">
    <source>
        <dbReference type="ARBA" id="ARBA00022519"/>
    </source>
</evidence>
<comment type="caution">
    <text evidence="10">The sequence shown here is derived from an EMBL/GenBank/DDBJ whole genome shotgun (WGS) entry which is preliminary data.</text>
</comment>
<keyword evidence="4 8" id="KW-0812">Transmembrane</keyword>
<keyword evidence="6 8" id="KW-0472">Membrane</keyword>
<feature type="transmembrane region" description="Helical" evidence="8">
    <location>
        <begin position="6"/>
        <end position="24"/>
    </location>
</feature>
<name>A0A429ZSV5_9ENTE</name>
<feature type="transmembrane region" description="Helical" evidence="8">
    <location>
        <begin position="81"/>
        <end position="101"/>
    </location>
</feature>
<organism evidence="10 11">
    <name type="scientific">Vagococcus salmoninarum</name>
    <dbReference type="NCBI Taxonomy" id="2739"/>
    <lineage>
        <taxon>Bacteria</taxon>
        <taxon>Bacillati</taxon>
        <taxon>Bacillota</taxon>
        <taxon>Bacilli</taxon>
        <taxon>Lactobacillales</taxon>
        <taxon>Enterococcaceae</taxon>
        <taxon>Vagococcus</taxon>
    </lineage>
</organism>
<dbReference type="PANTHER" id="PTHR34390">
    <property type="entry name" value="UPF0442 PROTEIN YJJB-RELATED"/>
    <property type="match status" value="1"/>
</dbReference>
<evidence type="ECO:0000256" key="4">
    <source>
        <dbReference type="ARBA" id="ARBA00022692"/>
    </source>
</evidence>
<keyword evidence="3" id="KW-0997">Cell inner membrane</keyword>
<feature type="transmembrane region" description="Helical" evidence="8">
    <location>
        <begin position="113"/>
        <end position="137"/>
    </location>
</feature>
<protein>
    <recommendedName>
        <fullName evidence="9">Threonine/Serine exporter ThrE domain-containing protein</fullName>
    </recommendedName>
</protein>
<dbReference type="GO" id="GO:0015744">
    <property type="term" value="P:succinate transport"/>
    <property type="evidence" value="ECO:0007669"/>
    <property type="project" value="TreeGrafter"/>
</dbReference>
<evidence type="ECO:0000256" key="1">
    <source>
        <dbReference type="ARBA" id="ARBA00004651"/>
    </source>
</evidence>
<dbReference type="EMBL" id="NGJU01000005">
    <property type="protein sequence ID" value="RST96768.1"/>
    <property type="molecule type" value="Genomic_DNA"/>
</dbReference>
<dbReference type="AlphaFoldDB" id="A0A429ZSV5"/>
<feature type="domain" description="Threonine/Serine exporter ThrE" evidence="9">
    <location>
        <begin position="9"/>
        <end position="135"/>
    </location>
</feature>
<dbReference type="InterPro" id="IPR050539">
    <property type="entry name" value="ThrE_Dicarb/AminoAcid_Exp"/>
</dbReference>
<comment type="similarity">
    <text evidence="7">Belongs to the ThrE exporter (TC 2.A.79) family.</text>
</comment>
<keyword evidence="2" id="KW-1003">Cell membrane</keyword>
<sequence>MIILKLIEQVVLSFISSVGFAIIMRVPKDSIVYSGISGAVGWLVYWLAGIVGISVTISTFLGAVTIAAVSYYFARHRHTPATLYNIPGIVALVPGGISYKMTYNLVIGEYNIAMFYGIRVLAIAGAIAGGLIVFDLARRNLRTKRV</sequence>
<dbReference type="OrthoDB" id="9810047at2"/>
<evidence type="ECO:0000313" key="11">
    <source>
        <dbReference type="Proteomes" id="UP000287239"/>
    </source>
</evidence>
<dbReference type="RefSeq" id="WP_126778727.1">
    <property type="nucleotide sequence ID" value="NZ_CAUQJP010000027.1"/>
</dbReference>
<dbReference type="GeneID" id="98567547"/>
<feature type="transmembrane region" description="Helical" evidence="8">
    <location>
        <begin position="54"/>
        <end position="74"/>
    </location>
</feature>
<keyword evidence="5 8" id="KW-1133">Transmembrane helix</keyword>
<reference evidence="10 11" key="1">
    <citation type="submission" date="2017-05" db="EMBL/GenBank/DDBJ databases">
        <title>Vagococcus spp. assemblies.</title>
        <authorList>
            <person name="Gulvik C.A."/>
        </authorList>
    </citation>
    <scope>NUCLEOTIDE SEQUENCE [LARGE SCALE GENOMIC DNA]</scope>
    <source>
        <strain evidence="10 11">NCFB 2777</strain>
    </source>
</reference>
<evidence type="ECO:0000259" key="9">
    <source>
        <dbReference type="Pfam" id="PF12821"/>
    </source>
</evidence>
<keyword evidence="11" id="KW-1185">Reference proteome</keyword>
<evidence type="ECO:0000256" key="5">
    <source>
        <dbReference type="ARBA" id="ARBA00022989"/>
    </source>
</evidence>
<comment type="subcellular location">
    <subcellularLocation>
        <location evidence="1">Cell membrane</location>
        <topology evidence="1">Multi-pass membrane protein</topology>
    </subcellularLocation>
</comment>
<accession>A0A429ZSV5</accession>
<dbReference type="InterPro" id="IPR024528">
    <property type="entry name" value="ThrE_2"/>
</dbReference>
<evidence type="ECO:0000313" key="10">
    <source>
        <dbReference type="EMBL" id="RST96768.1"/>
    </source>
</evidence>
<evidence type="ECO:0000256" key="8">
    <source>
        <dbReference type="SAM" id="Phobius"/>
    </source>
</evidence>
<evidence type="ECO:0000256" key="6">
    <source>
        <dbReference type="ARBA" id="ARBA00023136"/>
    </source>
</evidence>
<dbReference type="Proteomes" id="UP000287239">
    <property type="component" value="Unassembled WGS sequence"/>
</dbReference>
<dbReference type="Pfam" id="PF12821">
    <property type="entry name" value="ThrE_2"/>
    <property type="match status" value="1"/>
</dbReference>
<evidence type="ECO:0000256" key="2">
    <source>
        <dbReference type="ARBA" id="ARBA00022475"/>
    </source>
</evidence>
<evidence type="ECO:0000256" key="7">
    <source>
        <dbReference type="ARBA" id="ARBA00034125"/>
    </source>
</evidence>
<gene>
    <name evidence="10" type="ORF">CBF35_04135</name>
</gene>
<dbReference type="PANTHER" id="PTHR34390:SF1">
    <property type="entry name" value="SUCCINATE TRANSPORTER SUBUNIT YJJB-RELATED"/>
    <property type="match status" value="1"/>
</dbReference>
<dbReference type="GO" id="GO:0005886">
    <property type="term" value="C:plasma membrane"/>
    <property type="evidence" value="ECO:0007669"/>
    <property type="project" value="UniProtKB-SubCell"/>
</dbReference>
<proteinExistence type="inferred from homology"/>